<sequence length="149" mass="16604">MNDSQSPSTGSIISINLKRSDSFLSPDYPMSTLSIKVKISNQISSIFDTIGSSNWHTKIVFNGQILCPVLSFNFYNIHNNDTISLISSGLPISLSTNNQQSNEKNKNSFLVAVPLPLSISHKRTLFITKSSNYFKKILKTSNDIIFLEN</sequence>
<protein>
    <recommendedName>
        <fullName evidence="3">Ubiquitin-like domain-containing protein</fullName>
    </recommendedName>
</protein>
<comment type="caution">
    <text evidence="1">The sequence shown here is derived from an EMBL/GenBank/DDBJ whole genome shotgun (WGS) entry which is preliminary data.</text>
</comment>
<keyword evidence="2" id="KW-1185">Reference proteome</keyword>
<reference evidence="1 2" key="1">
    <citation type="submission" date="2024-04" db="EMBL/GenBank/DDBJ databases">
        <title>Tritrichomonas musculus Genome.</title>
        <authorList>
            <person name="Alves-Ferreira E."/>
            <person name="Grigg M."/>
            <person name="Lorenzi H."/>
            <person name="Galac M."/>
        </authorList>
    </citation>
    <scope>NUCLEOTIDE SEQUENCE [LARGE SCALE GENOMIC DNA]</scope>
    <source>
        <strain evidence="1 2">EAF2021</strain>
    </source>
</reference>
<accession>A0ABR2JYB2</accession>
<name>A0ABR2JYB2_9EUKA</name>
<evidence type="ECO:0000313" key="1">
    <source>
        <dbReference type="EMBL" id="KAK8883841.1"/>
    </source>
</evidence>
<dbReference type="EMBL" id="JAPFFF010000008">
    <property type="protein sequence ID" value="KAK8883841.1"/>
    <property type="molecule type" value="Genomic_DNA"/>
</dbReference>
<evidence type="ECO:0008006" key="3">
    <source>
        <dbReference type="Google" id="ProtNLM"/>
    </source>
</evidence>
<organism evidence="1 2">
    <name type="scientific">Tritrichomonas musculus</name>
    <dbReference type="NCBI Taxonomy" id="1915356"/>
    <lineage>
        <taxon>Eukaryota</taxon>
        <taxon>Metamonada</taxon>
        <taxon>Parabasalia</taxon>
        <taxon>Tritrichomonadida</taxon>
        <taxon>Tritrichomonadidae</taxon>
        <taxon>Tritrichomonas</taxon>
    </lineage>
</organism>
<evidence type="ECO:0000313" key="2">
    <source>
        <dbReference type="Proteomes" id="UP001470230"/>
    </source>
</evidence>
<gene>
    <name evidence="1" type="ORF">M9Y10_042940</name>
</gene>
<proteinExistence type="predicted"/>
<dbReference type="Proteomes" id="UP001470230">
    <property type="component" value="Unassembled WGS sequence"/>
</dbReference>